<dbReference type="AlphaFoldDB" id="A0A645ISW9"/>
<comment type="caution">
    <text evidence="1">The sequence shown here is derived from an EMBL/GenBank/DDBJ whole genome shotgun (WGS) entry which is preliminary data.</text>
</comment>
<reference evidence="1" key="1">
    <citation type="submission" date="2019-08" db="EMBL/GenBank/DDBJ databases">
        <authorList>
            <person name="Kucharzyk K."/>
            <person name="Murdoch R.W."/>
            <person name="Higgins S."/>
            <person name="Loffler F."/>
        </authorList>
    </citation>
    <scope>NUCLEOTIDE SEQUENCE</scope>
</reference>
<proteinExistence type="predicted"/>
<gene>
    <name evidence="1" type="ORF">SDC9_202138</name>
</gene>
<dbReference type="EMBL" id="VSSQ01122726">
    <property type="protein sequence ID" value="MPN54468.1"/>
    <property type="molecule type" value="Genomic_DNA"/>
</dbReference>
<accession>A0A645ISW9</accession>
<name>A0A645ISW9_9ZZZZ</name>
<protein>
    <submittedName>
        <fullName evidence="1">Uncharacterized protein</fullName>
    </submittedName>
</protein>
<evidence type="ECO:0000313" key="1">
    <source>
        <dbReference type="EMBL" id="MPN54468.1"/>
    </source>
</evidence>
<sequence length="95" mass="9917">MQCRVVGGSHRDRDFHGRAGRAVVNGHHRGVVAGHHVGVCPADLASVHGRFRRCRLIAPVDGGCLDTIPTRGGGQFAAGGGGGLRACAGDLYRHR</sequence>
<organism evidence="1">
    <name type="scientific">bioreactor metagenome</name>
    <dbReference type="NCBI Taxonomy" id="1076179"/>
    <lineage>
        <taxon>unclassified sequences</taxon>
        <taxon>metagenomes</taxon>
        <taxon>ecological metagenomes</taxon>
    </lineage>
</organism>